<dbReference type="HOGENOM" id="CLU_046006_17_4_9"/>
<dbReference type="InterPro" id="IPR009725">
    <property type="entry name" value="3_dmu_93_MTrfase"/>
</dbReference>
<gene>
    <name evidence="2" type="ordered locus">LCGL_0742</name>
</gene>
<dbReference type="AlphaFoldDB" id="F9VD01"/>
<reference evidence="2 3" key="1">
    <citation type="journal article" date="2011" name="PLoS ONE">
        <title>Complete genome sequence and comparative analysis of the fish pathogen Lactococcus garvieae.</title>
        <authorList>
            <person name="Morita H."/>
            <person name="Toh H."/>
            <person name="Oshima K."/>
            <person name="Yoshizaki M."/>
            <person name="Kawanishi M."/>
            <person name="Nakaya K."/>
            <person name="Suzuki T."/>
            <person name="Miyauchi E."/>
            <person name="Ishii Y."/>
            <person name="Tanabe S."/>
            <person name="Murakami M."/>
            <person name="Hattori M."/>
        </authorList>
    </citation>
    <scope>NUCLEOTIDE SEQUENCE [LARGE SCALE GENOMIC DNA]</scope>
    <source>
        <strain evidence="2 3">Lg2</strain>
    </source>
</reference>
<dbReference type="InterPro" id="IPR029068">
    <property type="entry name" value="Glyas_Bleomycin-R_OHBP_Dase"/>
</dbReference>
<proteinExistence type="predicted"/>
<dbReference type="eggNOG" id="COG3865">
    <property type="taxonomic scope" value="Bacteria"/>
</dbReference>
<dbReference type="SUPFAM" id="SSF54593">
    <property type="entry name" value="Glyoxalase/Bleomycin resistance protein/Dihydroxybiphenyl dioxygenase"/>
    <property type="match status" value="1"/>
</dbReference>
<organism evidence="2 3">
    <name type="scientific">Lactococcus garvieae (strain Lg2)</name>
    <name type="common">Enterococcus seriolicida</name>
    <dbReference type="NCBI Taxonomy" id="420890"/>
    <lineage>
        <taxon>Bacteria</taxon>
        <taxon>Bacillati</taxon>
        <taxon>Bacillota</taxon>
        <taxon>Bacilli</taxon>
        <taxon>Lactobacillales</taxon>
        <taxon>Streptococcaceae</taxon>
        <taxon>Lactococcus</taxon>
    </lineage>
</organism>
<dbReference type="CDD" id="cd06588">
    <property type="entry name" value="PhnB_like"/>
    <property type="match status" value="1"/>
</dbReference>
<dbReference type="Proteomes" id="UP000008520">
    <property type="component" value="Chromosome"/>
</dbReference>
<dbReference type="PANTHER" id="PTHR33990">
    <property type="entry name" value="PROTEIN YJDN-RELATED"/>
    <property type="match status" value="1"/>
</dbReference>
<name>F9VD01_LACGL</name>
<dbReference type="STRING" id="420890.LCGL_0742"/>
<evidence type="ECO:0000313" key="2">
    <source>
        <dbReference type="EMBL" id="BAK60202.1"/>
    </source>
</evidence>
<dbReference type="EMBL" id="AP009333">
    <property type="protein sequence ID" value="BAK60202.1"/>
    <property type="molecule type" value="Genomic_DNA"/>
</dbReference>
<accession>F9VD01</accession>
<dbReference type="KEGG" id="lgv:LCGL_0742"/>
<feature type="domain" description="PhnB-like" evidence="1">
    <location>
        <begin position="21"/>
        <end position="148"/>
    </location>
</feature>
<sequence length="152" mass="17334">MTKQGKSQVCSKQRRMMVKSKLTPFITLNGKAKEAMTFYAQVLPDTKIIRMEFYHESPAFSELKEELVLYGSLEIKGTELFFLDMQKEYAAPTPNWSNSLLLDCATEAEFDEIFAALSDQGSIMMGPEAVGDIRKCAWITDKFGLTWQPVWK</sequence>
<evidence type="ECO:0000313" key="3">
    <source>
        <dbReference type="Proteomes" id="UP000008520"/>
    </source>
</evidence>
<dbReference type="PANTHER" id="PTHR33990:SF4">
    <property type="entry name" value="PHNB-LIKE DOMAIN-CONTAINING PROTEIN"/>
    <property type="match status" value="1"/>
</dbReference>
<dbReference type="Pfam" id="PF06983">
    <property type="entry name" value="3-dmu-9_3-mt"/>
    <property type="match status" value="1"/>
</dbReference>
<dbReference type="Gene3D" id="3.10.180.10">
    <property type="entry name" value="2,3-Dihydroxybiphenyl 1,2-Dioxygenase, domain 1"/>
    <property type="match status" value="1"/>
</dbReference>
<protein>
    <recommendedName>
        <fullName evidence="1">PhnB-like domain-containing protein</fullName>
    </recommendedName>
</protein>
<keyword evidence="3" id="KW-1185">Reference proteome</keyword>
<evidence type="ECO:0000259" key="1">
    <source>
        <dbReference type="Pfam" id="PF06983"/>
    </source>
</evidence>
<dbReference type="InterPro" id="IPR028973">
    <property type="entry name" value="PhnB-like"/>
</dbReference>
<dbReference type="PIRSF" id="PIRSF021700">
    <property type="entry name" value="3_dmu_93_MTrfase"/>
    <property type="match status" value="1"/>
</dbReference>
<dbReference type="PATRIC" id="fig|420890.5.peg.740"/>